<dbReference type="GO" id="GO:0004674">
    <property type="term" value="F:protein serine/threonine kinase activity"/>
    <property type="evidence" value="ECO:0007669"/>
    <property type="project" value="TreeGrafter"/>
</dbReference>
<evidence type="ECO:0000313" key="6">
    <source>
        <dbReference type="Proteomes" id="UP000053586"/>
    </source>
</evidence>
<dbReference type="RefSeq" id="WP_006007785.1">
    <property type="nucleotide sequence ID" value="NZ_BAET01000033.1"/>
</dbReference>
<dbReference type="EMBL" id="BAET01000033">
    <property type="protein sequence ID" value="GAB57029.1"/>
    <property type="molecule type" value="Genomic_DNA"/>
</dbReference>
<dbReference type="Proteomes" id="UP000053586">
    <property type="component" value="Unassembled WGS sequence"/>
</dbReference>
<keyword evidence="2" id="KW-0808">Transferase</keyword>
<accession>H5TFA2</accession>
<reference evidence="5 6" key="1">
    <citation type="journal article" date="2012" name="J. Bacteriol.">
        <title>Genome sequence of proteorhodopsin-containing sea ice bacterium Glaciecola punicea ACAM 611T.</title>
        <authorList>
            <person name="Qin Q.-L."/>
            <person name="Xie B.-B."/>
            <person name="Shu Y.-L."/>
            <person name="Rong J.-C."/>
            <person name="Zhao D.-L."/>
            <person name="Zhang X.-Y."/>
            <person name="Chen X.-L."/>
            <person name="Zhou B.-C."/>
            <person name="Zhanga Y.-Z."/>
        </authorList>
    </citation>
    <scope>NUCLEOTIDE SEQUENCE [LARGE SCALE GENOMIC DNA]</scope>
    <source>
        <strain evidence="5 6">ACAM 611</strain>
    </source>
</reference>
<dbReference type="InterPro" id="IPR012893">
    <property type="entry name" value="HipA-like_C"/>
</dbReference>
<evidence type="ECO:0000256" key="2">
    <source>
        <dbReference type="ARBA" id="ARBA00022679"/>
    </source>
</evidence>
<keyword evidence="6" id="KW-1185">Reference proteome</keyword>
<evidence type="ECO:0000256" key="1">
    <source>
        <dbReference type="ARBA" id="ARBA00010164"/>
    </source>
</evidence>
<sequence length="439" mass="49675">MKLTLQLFNENRWQDAFEIDIASPELGKLSELTLKPLFDYAVNYFGEAGSRSFTAKVSVNPMDTKTYSSWPAVFEDIMPMGYAQTIWLNMLNLQNSPVSEQNIALLTLGTIAPIGNMRIKESIEAALNEQVGQLEQMRFNKDKAIERDTDFLDYSRQRGAVSGGATGAGGAAPKVLLRQNDLNEVWVDTEQNDNTTDRYYLVKFPRNQGEIDKDILRTEYHYYHELASLGFNTISTNAMELHEGIRNPSLWLPRFDREMVEGTVHRYGVESVYSLVNAASGSYLKHEDVLAKLATVINTMTATELAAQYLKRDFLNIVFGNSDNHGRNTSVLKKDDKIYLAPIYDFAPMKADPETIPRTTNWNNEFQQAGNINWLALCESLSAYGDPAYFKNELRELALQLENLPDRLAKRGVPSSILTMPVMGFKHLTDKLGQWELIP</sequence>
<name>H5TFA2_9ALTE</name>
<organism evidence="5 6">
    <name type="scientific">Glaciecola punicea ACAM 611</name>
    <dbReference type="NCBI Taxonomy" id="1121923"/>
    <lineage>
        <taxon>Bacteria</taxon>
        <taxon>Pseudomonadati</taxon>
        <taxon>Pseudomonadota</taxon>
        <taxon>Gammaproteobacteria</taxon>
        <taxon>Alteromonadales</taxon>
        <taxon>Alteromonadaceae</taxon>
        <taxon>Glaciecola</taxon>
    </lineage>
</organism>
<dbReference type="Pfam" id="PF07804">
    <property type="entry name" value="HipA_C"/>
    <property type="match status" value="1"/>
</dbReference>
<reference evidence="5 6" key="2">
    <citation type="journal article" date="2017" name="Antonie Van Leeuwenhoek">
        <title>Rhizobium rhizosphaerae sp. nov., a novel species isolated from rice rhizosphere.</title>
        <authorList>
            <person name="Zhao J.J."/>
            <person name="Zhang J."/>
            <person name="Zhang R.J."/>
            <person name="Zhang C.W."/>
            <person name="Yin H.Q."/>
            <person name="Zhang X.X."/>
        </authorList>
    </citation>
    <scope>NUCLEOTIDE SEQUENCE [LARGE SCALE GENOMIC DNA]</scope>
    <source>
        <strain evidence="5 6">ACAM 611</strain>
    </source>
</reference>
<dbReference type="InterPro" id="IPR052028">
    <property type="entry name" value="HipA_Ser/Thr_kinase"/>
</dbReference>
<evidence type="ECO:0000259" key="4">
    <source>
        <dbReference type="Pfam" id="PF07804"/>
    </source>
</evidence>
<dbReference type="GO" id="GO:0005829">
    <property type="term" value="C:cytosol"/>
    <property type="evidence" value="ECO:0007669"/>
    <property type="project" value="TreeGrafter"/>
</dbReference>
<dbReference type="STRING" id="56804.BAE46_03340"/>
<evidence type="ECO:0000313" key="5">
    <source>
        <dbReference type="EMBL" id="GAB57029.1"/>
    </source>
</evidence>
<dbReference type="eggNOG" id="COG3550">
    <property type="taxonomic scope" value="Bacteria"/>
</dbReference>
<comment type="similarity">
    <text evidence="1">Belongs to the HipA Ser/Thr kinase family.</text>
</comment>
<gene>
    <name evidence="5" type="ORF">GPUN_2915</name>
</gene>
<proteinExistence type="inferred from homology"/>
<keyword evidence="3" id="KW-0418">Kinase</keyword>
<dbReference type="AlphaFoldDB" id="H5TFA2"/>
<dbReference type="PANTHER" id="PTHR37419:SF8">
    <property type="entry name" value="TOXIN YJJJ"/>
    <property type="match status" value="1"/>
</dbReference>
<dbReference type="InterPro" id="IPR016869">
    <property type="entry name" value="UCP028135_HipA-like"/>
</dbReference>
<feature type="domain" description="HipA-like C-terminal" evidence="4">
    <location>
        <begin position="167"/>
        <end position="382"/>
    </location>
</feature>
<dbReference type="PIRSF" id="PIRSF028135">
    <property type="entry name" value="UCP028135_HipA-like"/>
    <property type="match status" value="1"/>
</dbReference>
<dbReference type="OrthoDB" id="9805913at2"/>
<comment type="caution">
    <text evidence="5">The sequence shown here is derived from an EMBL/GenBank/DDBJ whole genome shotgun (WGS) entry which is preliminary data.</text>
</comment>
<dbReference type="PANTHER" id="PTHR37419">
    <property type="entry name" value="SERINE/THREONINE-PROTEIN KINASE TOXIN HIPA"/>
    <property type="match status" value="1"/>
</dbReference>
<protein>
    <recommendedName>
        <fullName evidence="4">HipA-like C-terminal domain-containing protein</fullName>
    </recommendedName>
</protein>
<evidence type="ECO:0000256" key="3">
    <source>
        <dbReference type="ARBA" id="ARBA00022777"/>
    </source>
</evidence>